<reference evidence="1 2" key="1">
    <citation type="journal article" date="2012" name="J. Bacteriol.">
        <title>Genome sequence of the model hyperthermophilic archaeon Thermococcus litoralis NS-C.</title>
        <authorList>
            <person name="Gardner A.F."/>
            <person name="Kumar S."/>
            <person name="Perler F.B."/>
        </authorList>
    </citation>
    <scope>NUCLEOTIDE SEQUENCE [LARGE SCALE GENOMIC DNA]</scope>
    <source>
        <strain evidence="2">ATCC 51850 / DSM 5473 / JCM 8560 / NS-C</strain>
    </source>
</reference>
<dbReference type="PaxDb" id="523849-OCC_13151"/>
<dbReference type="STRING" id="523849.OCC_13151"/>
<dbReference type="RefSeq" id="WP_004070262.1">
    <property type="nucleotide sequence ID" value="NC_022084.1"/>
</dbReference>
<proteinExistence type="predicted"/>
<dbReference type="Proteomes" id="UP000015502">
    <property type="component" value="Chromosome"/>
</dbReference>
<dbReference type="OrthoDB" id="101843at2157"/>
<gene>
    <name evidence="1" type="ORF">OCC_13151</name>
</gene>
<dbReference type="EMBL" id="CP006670">
    <property type="protein sequence ID" value="EHR77423.1"/>
    <property type="molecule type" value="Genomic_DNA"/>
</dbReference>
<protein>
    <submittedName>
        <fullName evidence="1">Uncharacterized protein</fullName>
    </submittedName>
</protein>
<dbReference type="GeneID" id="16549815"/>
<name>H3ZRL7_THELN</name>
<keyword evidence="2" id="KW-1185">Reference proteome</keyword>
<dbReference type="AlphaFoldDB" id="H3ZRL7"/>
<accession>H3ZRL7</accession>
<evidence type="ECO:0000313" key="1">
    <source>
        <dbReference type="EMBL" id="EHR77423.1"/>
    </source>
</evidence>
<dbReference type="KEGG" id="tlt:OCC_13151"/>
<dbReference type="HOGENOM" id="CLU_968461_0_0_2"/>
<evidence type="ECO:0000313" key="2">
    <source>
        <dbReference type="Proteomes" id="UP000015502"/>
    </source>
</evidence>
<organism evidence="1 2">
    <name type="scientific">Thermococcus litoralis (strain ATCC 51850 / DSM 5473 / JCM 8560 / NS-C)</name>
    <dbReference type="NCBI Taxonomy" id="523849"/>
    <lineage>
        <taxon>Archaea</taxon>
        <taxon>Methanobacteriati</taxon>
        <taxon>Methanobacteriota</taxon>
        <taxon>Thermococci</taxon>
        <taxon>Thermococcales</taxon>
        <taxon>Thermococcaceae</taxon>
        <taxon>Thermococcus</taxon>
    </lineage>
</organism>
<sequence>MVSIFAFSFFLQEGDRGFPVLVLEEGPVFISEDPVTLDEFISSLKALHSMDALPKKLWDLKIMAEGGWVYLTLRHGGEVQLTRDNFIEAIRTSIQNLKSVLNNKPMRMEWLRFKLKPPSHEVLEMFGEPEDIMDEYEVQVYGSMYVLEAFVNLEGYVEELKLLKAFVSDGKLPAEEWRVKWNVDGEIKRLSSKEAKKPEDRGLLRELAGLEKLSAGAAPPFVRFTLSTYDPFEVLYAADSGKGEFLLAFVLYSGMAVKIPKNALLRAIDEAIKDAEKELKRVKLSGR</sequence>